<evidence type="ECO:0000313" key="7">
    <source>
        <dbReference type="Proteomes" id="UP000028547"/>
    </source>
</evidence>
<keyword evidence="2" id="KW-0378">Hydrolase</keyword>
<dbReference type="InterPro" id="IPR029052">
    <property type="entry name" value="Metallo-depent_PP-like"/>
</dbReference>
<reference evidence="6 7" key="1">
    <citation type="submission" date="2014-07" db="EMBL/GenBank/DDBJ databases">
        <title>Draft Genome Sequence of Gephyronic Acid Producer, Cystobacter violaceus Strain Cb vi76.</title>
        <authorList>
            <person name="Stevens D.C."/>
            <person name="Young J."/>
            <person name="Carmichael R."/>
            <person name="Tan J."/>
            <person name="Taylor R.E."/>
        </authorList>
    </citation>
    <scope>NUCLEOTIDE SEQUENCE [LARGE SCALE GENOMIC DNA]</scope>
    <source>
        <strain evidence="6 7">Cb vi76</strain>
    </source>
</reference>
<evidence type="ECO:0000256" key="4">
    <source>
        <dbReference type="ARBA" id="ARBA00025742"/>
    </source>
</evidence>
<dbReference type="CDD" id="cd00838">
    <property type="entry name" value="MPP_superfamily"/>
    <property type="match status" value="1"/>
</dbReference>
<dbReference type="InterPro" id="IPR004843">
    <property type="entry name" value="Calcineurin-like_PHP"/>
</dbReference>
<keyword evidence="3" id="KW-0408">Iron</keyword>
<comment type="similarity">
    <text evidence="4">Belongs to the cyclic nucleotide phosphodiesterase class-III family.</text>
</comment>
<evidence type="ECO:0000256" key="1">
    <source>
        <dbReference type="ARBA" id="ARBA00022723"/>
    </source>
</evidence>
<sequence>MATYDARRGYDANLTARDYTELLQKVRTPPPEGALWLVLAPRRYGKTWTLRELEHRLGASACYLELRLPSDKKTWSSSKKVKPEGFWLLDEISGLIETGDEATSLNAAQAFLSRCEKLRSARTSVILALTPRELHHLQRADGGNGRISFKSILRLDPLAPPEAAKLARTSEAHEVLAQVPPDWRRTPFLLELLFEVDERARKQGVPLARKLLKTVLDASETTQHRYFHHVFWDALTEGHQGLLHAIVRSEAVDSRSCEPLVDAGLVEEDAATGRLRIADPVLAARLSPLRIHHLSDIHVGPKSAQSIDAKEAGLLAEALDPGLVRESYLSHLEGLRRSGKAPHVIIISGDLTEWATKEQCQEARNWLDRLPPLLEPHVLLGEDAQRILLVGGNHDVDWSQTRGGLQPARHQNFADFFHGYAHPHLEVPPADRKLEPIEWPDLGITVLLLGTSELGGQIEEEREHYNLLQELAKLPKVPTKEQREKADKLATDAARIDPGLVEDRDLRRVSTHHWKDSLPVRISVMHHPPSPLPSTEVARYSGLLNAGAVKQVLMEKGFCLVLCGHVHTGWFAEERWLNHSGGRTLRIAAAPSLGSREISANNGFNLVEVFRDRDRNGLPKYQVRIRRYVRQGDLGWEVHADQLGPFLLGA</sequence>
<proteinExistence type="inferred from homology"/>
<dbReference type="EMBL" id="JPMI01000260">
    <property type="protein sequence ID" value="KFA89138.1"/>
    <property type="molecule type" value="Genomic_DNA"/>
</dbReference>
<evidence type="ECO:0000256" key="3">
    <source>
        <dbReference type="ARBA" id="ARBA00023004"/>
    </source>
</evidence>
<dbReference type="AlphaFoldDB" id="A0A084SL03"/>
<dbReference type="RefSeq" id="WP_043406331.1">
    <property type="nucleotide sequence ID" value="NZ_JPMI01000260.1"/>
</dbReference>
<dbReference type="SUPFAM" id="SSF56300">
    <property type="entry name" value="Metallo-dependent phosphatases"/>
    <property type="match status" value="1"/>
</dbReference>
<gene>
    <name evidence="6" type="ORF">Q664_36880</name>
</gene>
<dbReference type="Proteomes" id="UP000028547">
    <property type="component" value="Unassembled WGS sequence"/>
</dbReference>
<feature type="domain" description="Calcineurin-like phosphoesterase" evidence="5">
    <location>
        <begin position="289"/>
        <end position="568"/>
    </location>
</feature>
<evidence type="ECO:0000259" key="5">
    <source>
        <dbReference type="Pfam" id="PF00149"/>
    </source>
</evidence>
<dbReference type="InterPro" id="IPR050884">
    <property type="entry name" value="CNP_phosphodiesterase-III"/>
</dbReference>
<dbReference type="PANTHER" id="PTHR42988">
    <property type="entry name" value="PHOSPHOHYDROLASE"/>
    <property type="match status" value="1"/>
</dbReference>
<organism evidence="6 7">
    <name type="scientific">Archangium violaceum Cb vi76</name>
    <dbReference type="NCBI Taxonomy" id="1406225"/>
    <lineage>
        <taxon>Bacteria</taxon>
        <taxon>Pseudomonadati</taxon>
        <taxon>Myxococcota</taxon>
        <taxon>Myxococcia</taxon>
        <taxon>Myxococcales</taxon>
        <taxon>Cystobacterineae</taxon>
        <taxon>Archangiaceae</taxon>
        <taxon>Archangium</taxon>
    </lineage>
</organism>
<dbReference type="PANTHER" id="PTHR42988:SF2">
    <property type="entry name" value="CYCLIC NUCLEOTIDE PHOSPHODIESTERASE CBUA0032-RELATED"/>
    <property type="match status" value="1"/>
</dbReference>
<accession>A0A084SL03</accession>
<evidence type="ECO:0000256" key="2">
    <source>
        <dbReference type="ARBA" id="ARBA00022801"/>
    </source>
</evidence>
<dbReference type="Gene3D" id="3.60.21.10">
    <property type="match status" value="1"/>
</dbReference>
<comment type="caution">
    <text evidence="6">The sequence shown here is derived from an EMBL/GenBank/DDBJ whole genome shotgun (WGS) entry which is preliminary data.</text>
</comment>
<protein>
    <recommendedName>
        <fullName evidence="5">Calcineurin-like phosphoesterase domain-containing protein</fullName>
    </recommendedName>
</protein>
<keyword evidence="1" id="KW-0479">Metal-binding</keyword>
<evidence type="ECO:0000313" key="6">
    <source>
        <dbReference type="EMBL" id="KFA89138.1"/>
    </source>
</evidence>
<name>A0A084SL03_9BACT</name>
<dbReference type="GO" id="GO:0016787">
    <property type="term" value="F:hydrolase activity"/>
    <property type="evidence" value="ECO:0007669"/>
    <property type="project" value="UniProtKB-KW"/>
</dbReference>
<dbReference type="Pfam" id="PF00149">
    <property type="entry name" value="Metallophos"/>
    <property type="match status" value="1"/>
</dbReference>
<dbReference type="GO" id="GO:0046872">
    <property type="term" value="F:metal ion binding"/>
    <property type="evidence" value="ECO:0007669"/>
    <property type="project" value="UniProtKB-KW"/>
</dbReference>